<evidence type="ECO:0000256" key="2">
    <source>
        <dbReference type="ARBA" id="ARBA00022617"/>
    </source>
</evidence>
<keyword evidence="2 6" id="KW-0349">Heme</keyword>
<gene>
    <name evidence="9" type="ORF">EV699_111174</name>
</gene>
<dbReference type="PANTHER" id="PTHR37823:SF4">
    <property type="entry name" value="MENAQUINOL-CYTOCHROME C REDUCTASE CYTOCHROME B_C SUBUNIT"/>
    <property type="match status" value="1"/>
</dbReference>
<dbReference type="NCBIfam" id="TIGR04494">
    <property type="entry name" value="c550_PedF"/>
    <property type="match status" value="1"/>
</dbReference>
<evidence type="ECO:0000259" key="8">
    <source>
        <dbReference type="PROSITE" id="PS51007"/>
    </source>
</evidence>
<comment type="caution">
    <text evidence="9">The sequence shown here is derived from an EMBL/GenBank/DDBJ whole genome shotgun (WGS) entry which is preliminary data.</text>
</comment>
<keyword evidence="1" id="KW-0813">Transport</keyword>
<evidence type="ECO:0000256" key="4">
    <source>
        <dbReference type="ARBA" id="ARBA00022982"/>
    </source>
</evidence>
<dbReference type="AlphaFoldDB" id="A0A4R2L3L2"/>
<dbReference type="InterPro" id="IPR009056">
    <property type="entry name" value="Cyt_c-like_dom"/>
</dbReference>
<dbReference type="InterPro" id="IPR030991">
    <property type="entry name" value="c550_proteobact"/>
</dbReference>
<dbReference type="InterPro" id="IPR036909">
    <property type="entry name" value="Cyt_c-like_dom_sf"/>
</dbReference>
<evidence type="ECO:0000256" key="5">
    <source>
        <dbReference type="ARBA" id="ARBA00023004"/>
    </source>
</evidence>
<dbReference type="PANTHER" id="PTHR37823">
    <property type="entry name" value="CYTOCHROME C-553-LIKE"/>
    <property type="match status" value="1"/>
</dbReference>
<evidence type="ECO:0000256" key="1">
    <source>
        <dbReference type="ARBA" id="ARBA00022448"/>
    </source>
</evidence>
<accession>A0A4R2L3L2</accession>
<evidence type="ECO:0000256" key="6">
    <source>
        <dbReference type="PROSITE-ProRule" id="PRU00433"/>
    </source>
</evidence>
<evidence type="ECO:0000313" key="9">
    <source>
        <dbReference type="EMBL" id="TCO80973.1"/>
    </source>
</evidence>
<name>A0A4R2L3L2_9GAMM</name>
<sequence>MNIIRSSIALVLGTLASAAVHAHGDVAPQAVDTTGLEALGDDWRPANPYRGNTVAIRIGESAFAQNCARCHGLGAVSGGIAPDLRKLERGEAGDEWFSERVRNGAVRNGAVYMPKFAKPEGPLSQEALWAIRSWLDTVAID</sequence>
<keyword evidence="10" id="KW-1185">Reference proteome</keyword>
<dbReference type="GO" id="GO:0046872">
    <property type="term" value="F:metal ion binding"/>
    <property type="evidence" value="ECO:0007669"/>
    <property type="project" value="UniProtKB-KW"/>
</dbReference>
<dbReference type="Pfam" id="PF13442">
    <property type="entry name" value="Cytochrome_CBB3"/>
    <property type="match status" value="1"/>
</dbReference>
<reference evidence="9 10" key="1">
    <citation type="submission" date="2019-03" db="EMBL/GenBank/DDBJ databases">
        <title>Genomic Encyclopedia of Type Strains, Phase IV (KMG-IV): sequencing the most valuable type-strain genomes for metagenomic binning, comparative biology and taxonomic classification.</title>
        <authorList>
            <person name="Goeker M."/>
        </authorList>
    </citation>
    <scope>NUCLEOTIDE SEQUENCE [LARGE SCALE GENOMIC DNA]</scope>
    <source>
        <strain evidence="9 10">DSM 25287</strain>
    </source>
</reference>
<keyword evidence="5 6" id="KW-0408">Iron</keyword>
<evidence type="ECO:0000256" key="3">
    <source>
        <dbReference type="ARBA" id="ARBA00022723"/>
    </source>
</evidence>
<keyword evidence="4" id="KW-0249">Electron transport</keyword>
<dbReference type="SUPFAM" id="SSF46626">
    <property type="entry name" value="Cytochrome c"/>
    <property type="match status" value="1"/>
</dbReference>
<keyword evidence="3 6" id="KW-0479">Metal-binding</keyword>
<evidence type="ECO:0000313" key="10">
    <source>
        <dbReference type="Proteomes" id="UP000295765"/>
    </source>
</evidence>
<organism evidence="9 10">
    <name type="scientific">Plasticicumulans lactativorans</name>
    <dbReference type="NCBI Taxonomy" id="1133106"/>
    <lineage>
        <taxon>Bacteria</taxon>
        <taxon>Pseudomonadati</taxon>
        <taxon>Pseudomonadota</taxon>
        <taxon>Gammaproteobacteria</taxon>
        <taxon>Candidatus Competibacteraceae</taxon>
        <taxon>Plasticicumulans</taxon>
    </lineage>
</organism>
<dbReference type="RefSeq" id="WP_132542804.1">
    <property type="nucleotide sequence ID" value="NZ_SLWY01000011.1"/>
</dbReference>
<dbReference type="InterPro" id="IPR051811">
    <property type="entry name" value="Cytochrome_c550/c551-like"/>
</dbReference>
<feature type="domain" description="Cytochrome c" evidence="8">
    <location>
        <begin position="54"/>
        <end position="139"/>
    </location>
</feature>
<protein>
    <submittedName>
        <fullName evidence="9">Cytochrome c-550 PedF</fullName>
    </submittedName>
</protein>
<feature type="chain" id="PRO_5020200964" evidence="7">
    <location>
        <begin position="23"/>
        <end position="141"/>
    </location>
</feature>
<dbReference type="PROSITE" id="PS51007">
    <property type="entry name" value="CYTC"/>
    <property type="match status" value="1"/>
</dbReference>
<dbReference type="GO" id="GO:0020037">
    <property type="term" value="F:heme binding"/>
    <property type="evidence" value="ECO:0007669"/>
    <property type="project" value="InterPro"/>
</dbReference>
<dbReference type="Gene3D" id="1.10.760.10">
    <property type="entry name" value="Cytochrome c-like domain"/>
    <property type="match status" value="1"/>
</dbReference>
<feature type="signal peptide" evidence="7">
    <location>
        <begin position="1"/>
        <end position="22"/>
    </location>
</feature>
<dbReference type="EMBL" id="SLWY01000011">
    <property type="protein sequence ID" value="TCO80973.1"/>
    <property type="molecule type" value="Genomic_DNA"/>
</dbReference>
<keyword evidence="7" id="KW-0732">Signal</keyword>
<dbReference type="GO" id="GO:0009055">
    <property type="term" value="F:electron transfer activity"/>
    <property type="evidence" value="ECO:0007669"/>
    <property type="project" value="InterPro"/>
</dbReference>
<dbReference type="OrthoDB" id="9797504at2"/>
<evidence type="ECO:0000256" key="7">
    <source>
        <dbReference type="SAM" id="SignalP"/>
    </source>
</evidence>
<proteinExistence type="predicted"/>
<dbReference type="Proteomes" id="UP000295765">
    <property type="component" value="Unassembled WGS sequence"/>
</dbReference>